<accession>A0A2P2QBL6</accession>
<name>A0A2P2QBL6_RHIMU</name>
<organism evidence="1">
    <name type="scientific">Rhizophora mucronata</name>
    <name type="common">Asiatic mangrove</name>
    <dbReference type="NCBI Taxonomy" id="61149"/>
    <lineage>
        <taxon>Eukaryota</taxon>
        <taxon>Viridiplantae</taxon>
        <taxon>Streptophyta</taxon>
        <taxon>Embryophyta</taxon>
        <taxon>Tracheophyta</taxon>
        <taxon>Spermatophyta</taxon>
        <taxon>Magnoliopsida</taxon>
        <taxon>eudicotyledons</taxon>
        <taxon>Gunneridae</taxon>
        <taxon>Pentapetalae</taxon>
        <taxon>rosids</taxon>
        <taxon>fabids</taxon>
        <taxon>Malpighiales</taxon>
        <taxon>Rhizophoraceae</taxon>
        <taxon>Rhizophora</taxon>
    </lineage>
</organism>
<protein>
    <submittedName>
        <fullName evidence="1">Uncharacterized protein</fullName>
    </submittedName>
</protein>
<dbReference type="EMBL" id="GGEC01083840">
    <property type="protein sequence ID" value="MBX64324.1"/>
    <property type="molecule type" value="Transcribed_RNA"/>
</dbReference>
<sequence>MWGNVPHSERKVMLISLCDDRLDMLC</sequence>
<evidence type="ECO:0000313" key="1">
    <source>
        <dbReference type="EMBL" id="MBX64324.1"/>
    </source>
</evidence>
<reference evidence="1" key="1">
    <citation type="submission" date="2018-02" db="EMBL/GenBank/DDBJ databases">
        <title>Rhizophora mucronata_Transcriptome.</title>
        <authorList>
            <person name="Meera S.P."/>
            <person name="Sreeshan A."/>
            <person name="Augustine A."/>
        </authorList>
    </citation>
    <scope>NUCLEOTIDE SEQUENCE</scope>
    <source>
        <tissue evidence="1">Leaf</tissue>
    </source>
</reference>
<proteinExistence type="predicted"/>
<dbReference type="AlphaFoldDB" id="A0A2P2QBL6"/>